<dbReference type="AlphaFoldDB" id="A0A854WEJ2"/>
<dbReference type="Proteomes" id="UP000217465">
    <property type="component" value="Unassembled WGS sequence"/>
</dbReference>
<dbReference type="GO" id="GO:0005975">
    <property type="term" value="P:carbohydrate metabolic process"/>
    <property type="evidence" value="ECO:0007669"/>
    <property type="project" value="InterPro"/>
</dbReference>
<gene>
    <name evidence="4" type="primary">malZ</name>
    <name evidence="4" type="ORF">A9Y57_00603</name>
</gene>
<dbReference type="SMART" id="SM00642">
    <property type="entry name" value="Aamy"/>
    <property type="match status" value="1"/>
</dbReference>
<feature type="domain" description="Glycosyl hydrolase family 13 catalytic" evidence="3">
    <location>
        <begin position="130"/>
        <end position="538"/>
    </location>
</feature>
<accession>A0A854WEJ2</accession>
<dbReference type="InterPro" id="IPR004185">
    <property type="entry name" value="Glyco_hydro_13_lg-like_dom"/>
</dbReference>
<dbReference type="CDD" id="cd02857">
    <property type="entry name" value="E_set_CDase_PDE_N"/>
    <property type="match status" value="1"/>
</dbReference>
<dbReference type="SUPFAM" id="SSF81296">
    <property type="entry name" value="E set domains"/>
    <property type="match status" value="1"/>
</dbReference>
<sequence length="628" mass="74194">MNKILQSVYSDSTRQFVSNPYPRRKESITIAIRIKKNNLYKIFLKYKRLGVEIVEEMKESRELNGLFYYEYTLICYDEELSYQFYILGENKLYYYTQKGISDYLHDDSTNFKILINYDAPSWLAKSVFYQIMPDRFCIGDSEKIIEDKYTYNGNKPVIMNWDDKPLPYSKTNAMDFYGGDLWGIITKLDYLQKLGVNAIYLNPIFKSPTYHKYDALDYFEIDPSLGGDDALIALTKEIHKRGMRIILDISINHTSSSSKWFNKTNEFYPDGTGAYNNVKSQEREYYFFQDNNTYLSWFGVETMPQLNYSSAKLRDIIYRDEDSVIKKYLKEPYNIDGWRFDVADVMARNEEVDLYHEVWKEIYREIKKTKKDAAIIAEEWTDAWQMYDGTQWDTTMNYFQVARPLREFAGAKDLLLDRTPEFSNLPNQMDALKLEKRILHFKNKIPEQIQYQMFNLIDSHDVPRLYHENNVELTSFIGAVITLFGLPGATSIWYGDEILLSGHSRNHEGTRYPMNWSGKLTKKQKETQKIFKQLATLKTNKSSLQEGSFKILREYIDIFSFVRFTDEEMYIFIWSEAKKKRRLIIDLDNYGMQTKEGKTVLGNIKIKQEKEKLEIEIPEKESGIISLT</sequence>
<dbReference type="GO" id="GO:0004553">
    <property type="term" value="F:hydrolase activity, hydrolyzing O-glycosyl compounds"/>
    <property type="evidence" value="ECO:0007669"/>
    <property type="project" value="InterPro"/>
</dbReference>
<dbReference type="InterPro" id="IPR006047">
    <property type="entry name" value="GH13_cat_dom"/>
</dbReference>
<name>A0A854WEJ2_9STRE</name>
<dbReference type="InterPro" id="IPR017853">
    <property type="entry name" value="GH"/>
</dbReference>
<dbReference type="Gene3D" id="3.20.20.80">
    <property type="entry name" value="Glycosidases"/>
    <property type="match status" value="1"/>
</dbReference>
<dbReference type="Pfam" id="PF00128">
    <property type="entry name" value="Alpha-amylase"/>
    <property type="match status" value="1"/>
</dbReference>
<evidence type="ECO:0000259" key="3">
    <source>
        <dbReference type="SMART" id="SM00642"/>
    </source>
</evidence>
<dbReference type="InterPro" id="IPR014756">
    <property type="entry name" value="Ig_E-set"/>
</dbReference>
<dbReference type="InterPro" id="IPR013783">
    <property type="entry name" value="Ig-like_fold"/>
</dbReference>
<dbReference type="PANTHER" id="PTHR10357">
    <property type="entry name" value="ALPHA-AMYLASE FAMILY MEMBER"/>
    <property type="match status" value="1"/>
</dbReference>
<proteinExistence type="predicted"/>
<protein>
    <submittedName>
        <fullName evidence="4">Maltodextrin glucosidase</fullName>
    </submittedName>
</protein>
<evidence type="ECO:0000256" key="2">
    <source>
        <dbReference type="ARBA" id="ARBA00023295"/>
    </source>
</evidence>
<dbReference type="PANTHER" id="PTHR10357:SF210">
    <property type="entry name" value="MALTODEXTRIN GLUCOSIDASE"/>
    <property type="match status" value="1"/>
</dbReference>
<dbReference type="SUPFAM" id="SSF51445">
    <property type="entry name" value="(Trans)glycosidases"/>
    <property type="match status" value="1"/>
</dbReference>
<comment type="caution">
    <text evidence="4">The sequence shown here is derived from an EMBL/GenBank/DDBJ whole genome shotgun (WGS) entry which is preliminary data.</text>
</comment>
<keyword evidence="1" id="KW-0378">Hydrolase</keyword>
<reference evidence="4 5" key="1">
    <citation type="submission" date="2016-06" db="EMBL/GenBank/DDBJ databases">
        <authorList>
            <person name="Haines A.N."/>
            <person name="Council K.R."/>
        </authorList>
    </citation>
    <scope>NUCLEOTIDE SEQUENCE [LARGE SCALE GENOMIC DNA]</scope>
    <source>
        <strain evidence="4 5">SP158-29</strain>
    </source>
</reference>
<organism evidence="4 5">
    <name type="scientific">Streptococcus parauberis</name>
    <dbReference type="NCBI Taxonomy" id="1348"/>
    <lineage>
        <taxon>Bacteria</taxon>
        <taxon>Bacillati</taxon>
        <taxon>Bacillota</taxon>
        <taxon>Bacilli</taxon>
        <taxon>Lactobacillales</taxon>
        <taxon>Streptococcaceae</taxon>
        <taxon>Streptococcus</taxon>
    </lineage>
</organism>
<dbReference type="EMBL" id="NSGR01000005">
    <property type="protein sequence ID" value="PCH13203.1"/>
    <property type="molecule type" value="Genomic_DNA"/>
</dbReference>
<dbReference type="Gene3D" id="2.60.40.10">
    <property type="entry name" value="Immunoglobulins"/>
    <property type="match status" value="1"/>
</dbReference>
<dbReference type="CDD" id="cd11338">
    <property type="entry name" value="AmyAc_CMD"/>
    <property type="match status" value="1"/>
</dbReference>
<evidence type="ECO:0000313" key="5">
    <source>
        <dbReference type="Proteomes" id="UP000217465"/>
    </source>
</evidence>
<keyword evidence="2" id="KW-0326">Glycosidase</keyword>
<dbReference type="RefSeq" id="WP_096633408.1">
    <property type="nucleotide sequence ID" value="NZ_NSGR01000005.1"/>
</dbReference>
<evidence type="ECO:0000313" key="4">
    <source>
        <dbReference type="EMBL" id="PCH13203.1"/>
    </source>
</evidence>
<evidence type="ECO:0000256" key="1">
    <source>
        <dbReference type="ARBA" id="ARBA00022801"/>
    </source>
</evidence>